<protein>
    <recommendedName>
        <fullName evidence="2">DUF2334 domain-containing protein</fullName>
    </recommendedName>
</protein>
<dbReference type="EMBL" id="JNSL01000111">
    <property type="protein sequence ID" value="KGA15501.1"/>
    <property type="molecule type" value="Genomic_DNA"/>
</dbReference>
<reference evidence="1" key="1">
    <citation type="submission" date="2014-06" db="EMBL/GenBank/DDBJ databases">
        <title>Key roles for freshwater Actinobacteria revealed by deep metagenomic sequencing.</title>
        <authorList>
            <person name="Ghai R."/>
            <person name="Mizuno C.M."/>
            <person name="Picazo A."/>
            <person name="Camacho A."/>
            <person name="Rodriguez-Valera F."/>
        </authorList>
    </citation>
    <scope>NUCLEOTIDE SEQUENCE</scope>
</reference>
<evidence type="ECO:0008006" key="2">
    <source>
        <dbReference type="Google" id="ProtNLM"/>
    </source>
</evidence>
<organism evidence="1">
    <name type="scientific">freshwater metagenome</name>
    <dbReference type="NCBI Taxonomy" id="449393"/>
    <lineage>
        <taxon>unclassified sequences</taxon>
        <taxon>metagenomes</taxon>
        <taxon>ecological metagenomes</taxon>
    </lineage>
</organism>
<dbReference type="GO" id="GO:0005975">
    <property type="term" value="P:carbohydrate metabolic process"/>
    <property type="evidence" value="ECO:0007669"/>
    <property type="project" value="InterPro"/>
</dbReference>
<dbReference type="CDD" id="cd11374">
    <property type="entry name" value="CE4_u10"/>
    <property type="match status" value="1"/>
</dbReference>
<evidence type="ECO:0000313" key="1">
    <source>
        <dbReference type="EMBL" id="KGA15501.1"/>
    </source>
</evidence>
<dbReference type="Pfam" id="PF10096">
    <property type="entry name" value="DUF2334"/>
    <property type="match status" value="1"/>
</dbReference>
<comment type="caution">
    <text evidence="1">The sequence shown here is derived from an EMBL/GenBank/DDBJ whole genome shotgun (WGS) entry which is preliminary data.</text>
</comment>
<gene>
    <name evidence="1" type="ORF">GM51_14690</name>
</gene>
<dbReference type="InterPro" id="IPR011330">
    <property type="entry name" value="Glyco_hydro/deAcase_b/a-brl"/>
</dbReference>
<accession>A0A094QLY2</accession>
<dbReference type="AlphaFoldDB" id="A0A094QLY2"/>
<dbReference type="SUPFAM" id="SSF88713">
    <property type="entry name" value="Glycoside hydrolase/deacetylase"/>
    <property type="match status" value="1"/>
</dbReference>
<name>A0A094QLY2_9ZZZZ</name>
<proteinExistence type="predicted"/>
<sequence length="261" mass="29508">MKSLIVSLHDVAPGSFEMVRRWMELLGERNLPVSMLVIPGPWAGGSLATDESFQAWLKQVSMERHEVVLHGFSHQAKFHFPVKPWKVASGCVLARGCEEFWAINHTDARQRMMNGLAIFKQLGYAPSGFIAPGWLASDEAIDAMRDLGFEYTNNHLRINDLVADQKYFAPVVCQRTSAFSSRVVLRLTMLLARALSMLNLPIRVAIHPADLHDPFIRRGILRIIDRSVASGYTPMTYKQFISNTRYVKDRSLEGQLGWVLP</sequence>
<dbReference type="Gene3D" id="3.20.20.370">
    <property type="entry name" value="Glycoside hydrolase/deacetylase"/>
    <property type="match status" value="1"/>
</dbReference>
<dbReference type="InterPro" id="IPR018763">
    <property type="entry name" value="DUF2334"/>
</dbReference>